<keyword evidence="10" id="KW-0472">Membrane</keyword>
<feature type="transmembrane region" description="Helical" evidence="10">
    <location>
        <begin position="6"/>
        <end position="31"/>
    </location>
</feature>
<keyword evidence="5 9" id="KW-0560">Oxidoreductase</keyword>
<keyword evidence="4 8" id="KW-0479">Metal-binding</keyword>
<keyword evidence="7 9" id="KW-0503">Monooxygenase</keyword>
<accession>A0AAJ7E1A6</accession>
<evidence type="ECO:0000256" key="3">
    <source>
        <dbReference type="ARBA" id="ARBA00022617"/>
    </source>
</evidence>
<dbReference type="InterPro" id="IPR050479">
    <property type="entry name" value="CYP11_CYP27_families"/>
</dbReference>
<evidence type="ECO:0000256" key="6">
    <source>
        <dbReference type="ARBA" id="ARBA00023004"/>
    </source>
</evidence>
<dbReference type="GO" id="GO:0016705">
    <property type="term" value="F:oxidoreductase activity, acting on paired donors, with incorporation or reduction of molecular oxygen"/>
    <property type="evidence" value="ECO:0007669"/>
    <property type="project" value="InterPro"/>
</dbReference>
<keyword evidence="10" id="KW-0812">Transmembrane</keyword>
<dbReference type="GO" id="GO:0020037">
    <property type="term" value="F:heme binding"/>
    <property type="evidence" value="ECO:0007669"/>
    <property type="project" value="InterPro"/>
</dbReference>
<dbReference type="Proteomes" id="UP000695007">
    <property type="component" value="Unplaced"/>
</dbReference>
<comment type="cofactor">
    <cofactor evidence="1 8">
        <name>heme</name>
        <dbReference type="ChEBI" id="CHEBI:30413"/>
    </cofactor>
</comment>
<dbReference type="PRINTS" id="PR00463">
    <property type="entry name" value="EP450I"/>
</dbReference>
<dbReference type="InterPro" id="IPR017972">
    <property type="entry name" value="Cyt_P450_CS"/>
</dbReference>
<evidence type="ECO:0000256" key="7">
    <source>
        <dbReference type="ARBA" id="ARBA00023033"/>
    </source>
</evidence>
<dbReference type="GO" id="GO:0004497">
    <property type="term" value="F:monooxygenase activity"/>
    <property type="evidence" value="ECO:0007669"/>
    <property type="project" value="UniProtKB-KW"/>
</dbReference>
<organism evidence="11 12">
    <name type="scientific">Ceratosolen solmsi marchali</name>
    <dbReference type="NCBI Taxonomy" id="326594"/>
    <lineage>
        <taxon>Eukaryota</taxon>
        <taxon>Metazoa</taxon>
        <taxon>Ecdysozoa</taxon>
        <taxon>Arthropoda</taxon>
        <taxon>Hexapoda</taxon>
        <taxon>Insecta</taxon>
        <taxon>Pterygota</taxon>
        <taxon>Neoptera</taxon>
        <taxon>Endopterygota</taxon>
        <taxon>Hymenoptera</taxon>
        <taxon>Apocrita</taxon>
        <taxon>Proctotrupomorpha</taxon>
        <taxon>Chalcidoidea</taxon>
        <taxon>Agaonidae</taxon>
        <taxon>Agaoninae</taxon>
        <taxon>Ceratosolen</taxon>
    </lineage>
</organism>
<dbReference type="Pfam" id="PF00067">
    <property type="entry name" value="p450"/>
    <property type="match status" value="1"/>
</dbReference>
<dbReference type="InterPro" id="IPR002401">
    <property type="entry name" value="Cyt_P450_E_grp-I"/>
</dbReference>
<evidence type="ECO:0000256" key="10">
    <source>
        <dbReference type="SAM" id="Phobius"/>
    </source>
</evidence>
<dbReference type="PANTHER" id="PTHR24279">
    <property type="entry name" value="CYTOCHROME P450"/>
    <property type="match status" value="1"/>
</dbReference>
<dbReference type="PANTHER" id="PTHR24279:SF120">
    <property type="entry name" value="CYTOCHROME P450"/>
    <property type="match status" value="1"/>
</dbReference>
<proteinExistence type="inferred from homology"/>
<dbReference type="CDD" id="cd11054">
    <property type="entry name" value="CYP24A1-like"/>
    <property type="match status" value="1"/>
</dbReference>
<evidence type="ECO:0000256" key="8">
    <source>
        <dbReference type="PIRSR" id="PIRSR602401-1"/>
    </source>
</evidence>
<reference evidence="12" key="1">
    <citation type="submission" date="2025-08" db="UniProtKB">
        <authorList>
            <consortium name="RefSeq"/>
        </authorList>
    </citation>
    <scope>IDENTIFICATION</scope>
</reference>
<evidence type="ECO:0000256" key="5">
    <source>
        <dbReference type="ARBA" id="ARBA00023002"/>
    </source>
</evidence>
<feature type="binding site" description="axial binding residue" evidence="8">
    <location>
        <position position="471"/>
    </location>
    <ligand>
        <name>heme</name>
        <dbReference type="ChEBI" id="CHEBI:30413"/>
    </ligand>
    <ligandPart>
        <name>Fe</name>
        <dbReference type="ChEBI" id="CHEBI:18248"/>
    </ligandPart>
</feature>
<evidence type="ECO:0000256" key="4">
    <source>
        <dbReference type="ARBA" id="ARBA00022723"/>
    </source>
</evidence>
<comment type="similarity">
    <text evidence="2 9">Belongs to the cytochrome P450 family.</text>
</comment>
<keyword evidence="10" id="KW-1133">Transmembrane helix</keyword>
<keyword evidence="3 8" id="KW-0349">Heme</keyword>
<dbReference type="GeneID" id="105367236"/>
<dbReference type="InterPro" id="IPR036396">
    <property type="entry name" value="Cyt_P450_sf"/>
</dbReference>
<dbReference type="CTD" id="56961"/>
<dbReference type="RefSeq" id="XP_011504174.1">
    <property type="nucleotide sequence ID" value="XM_011505872.1"/>
</dbReference>
<sequence length="525" mass="59959">MLLTVALEVVAATLFTLLVLTTSYWPPWIFWSRRSRKTSDTSDNMLRKKYKTVQDVPGPLSLPILGTSWIFFKFGPYHIDKVHEAYKDMKMRFGPLCKQESYWNWPIVSVFTRCDIEAILRRASKYPLRPPQEVISHYRQTRTDRYVTLGLVNEQGVTWQKLRTSLTPELMGAKTILGFFPALNGVTDDFIDLIRSRRTGCSVIGFEELAYRMGLESTCMLMLGRHLGFLKPDSVSTLTSRLAEAVRTHFLASRDAFYGFPMWKLYATSAYKNLTDSEETIYNIISDLIDTTLKEQQESAKDESIEAVFLSILREKALDIRDKRAAIVDFIAAGIHTVGNTLVFLLHTAGKNKKIQDRLREEADSLAPPHCDINTEDLKNAKYIRAFITEVFRLLPTAPCIARILEESVEVSGYHLKAGTVVLLHTWISGLDEANFKDADKCIPERWLNAENYEPHSPFLVAPFGFGRRICPGKRFVEQALQLMVAKIIREFEIVADEEMVLQFEYIMAPKGPVTLAFRDRVDAT</sequence>
<protein>
    <submittedName>
        <fullName evidence="12">Ecdysone 20-monooxygenase isoform X1</fullName>
    </submittedName>
</protein>
<evidence type="ECO:0000256" key="1">
    <source>
        <dbReference type="ARBA" id="ARBA00001971"/>
    </source>
</evidence>
<evidence type="ECO:0000256" key="9">
    <source>
        <dbReference type="RuleBase" id="RU000461"/>
    </source>
</evidence>
<evidence type="ECO:0000256" key="2">
    <source>
        <dbReference type="ARBA" id="ARBA00010617"/>
    </source>
</evidence>
<evidence type="ECO:0000313" key="12">
    <source>
        <dbReference type="RefSeq" id="XP_011504174.1"/>
    </source>
</evidence>
<dbReference type="KEGG" id="csol:105367236"/>
<keyword evidence="6 8" id="KW-0408">Iron</keyword>
<dbReference type="PROSITE" id="PS00086">
    <property type="entry name" value="CYTOCHROME_P450"/>
    <property type="match status" value="1"/>
</dbReference>
<dbReference type="Gene3D" id="1.10.630.10">
    <property type="entry name" value="Cytochrome P450"/>
    <property type="match status" value="1"/>
</dbReference>
<dbReference type="PRINTS" id="PR00385">
    <property type="entry name" value="P450"/>
</dbReference>
<keyword evidence="11" id="KW-1185">Reference proteome</keyword>
<evidence type="ECO:0000313" key="11">
    <source>
        <dbReference type="Proteomes" id="UP000695007"/>
    </source>
</evidence>
<dbReference type="FunFam" id="1.10.630.10:FF:000006">
    <property type="entry name" value="Cytochrome P450 302a1, mitochondrial"/>
    <property type="match status" value="1"/>
</dbReference>
<gene>
    <name evidence="12" type="primary">LOC105367236</name>
</gene>
<dbReference type="AlphaFoldDB" id="A0AAJ7E1A6"/>
<name>A0AAJ7E1A6_9HYME</name>
<dbReference type="GO" id="GO:0005506">
    <property type="term" value="F:iron ion binding"/>
    <property type="evidence" value="ECO:0007669"/>
    <property type="project" value="InterPro"/>
</dbReference>
<feature type="transmembrane region" description="Helical" evidence="10">
    <location>
        <begin position="52"/>
        <end position="72"/>
    </location>
</feature>
<dbReference type="SUPFAM" id="SSF48264">
    <property type="entry name" value="Cytochrome P450"/>
    <property type="match status" value="1"/>
</dbReference>
<dbReference type="InterPro" id="IPR001128">
    <property type="entry name" value="Cyt_P450"/>
</dbReference>